<dbReference type="OrthoDB" id="3480177at2"/>
<accession>A0A3M2M2Q6</accession>
<dbReference type="RefSeq" id="WP_122194919.1">
    <property type="nucleotide sequence ID" value="NZ_JBHSKC010000035.1"/>
</dbReference>
<gene>
    <name evidence="1" type="ORF">EBO15_14555</name>
</gene>
<dbReference type="AlphaFoldDB" id="A0A3M2M2Q6"/>
<dbReference type="Proteomes" id="UP000282674">
    <property type="component" value="Unassembled WGS sequence"/>
</dbReference>
<sequence length="131" mass="14000">MNEHIRYVTGQIQDADTLPALLTAAFYGLETVERATALLAETTPENHRTDCDNALTASVDAWWALSDAPTWSSPGHSTPAELAARTSALVLLISQTLLQAANKTSDPADRIACLTAVHHAGRVHDALKEIG</sequence>
<organism evidence="1 2">
    <name type="scientific">Actinomadura harenae</name>
    <dbReference type="NCBI Taxonomy" id="2483351"/>
    <lineage>
        <taxon>Bacteria</taxon>
        <taxon>Bacillati</taxon>
        <taxon>Actinomycetota</taxon>
        <taxon>Actinomycetes</taxon>
        <taxon>Streptosporangiales</taxon>
        <taxon>Thermomonosporaceae</taxon>
        <taxon>Actinomadura</taxon>
    </lineage>
</organism>
<reference evidence="1 2" key="1">
    <citation type="submission" date="2018-10" db="EMBL/GenBank/DDBJ databases">
        <title>Isolation from soil.</title>
        <authorList>
            <person name="Hu J."/>
        </authorList>
    </citation>
    <scope>NUCLEOTIDE SEQUENCE [LARGE SCALE GENOMIC DNA]</scope>
    <source>
        <strain evidence="1 2">NEAU-Ht49</strain>
    </source>
</reference>
<evidence type="ECO:0000313" key="1">
    <source>
        <dbReference type="EMBL" id="RMI43921.1"/>
    </source>
</evidence>
<keyword evidence="2" id="KW-1185">Reference proteome</keyword>
<evidence type="ECO:0000313" key="2">
    <source>
        <dbReference type="Proteomes" id="UP000282674"/>
    </source>
</evidence>
<proteinExistence type="predicted"/>
<comment type="caution">
    <text evidence="1">The sequence shown here is derived from an EMBL/GenBank/DDBJ whole genome shotgun (WGS) entry which is preliminary data.</text>
</comment>
<name>A0A3M2M2Q6_9ACTN</name>
<dbReference type="EMBL" id="RFFG01000022">
    <property type="protein sequence ID" value="RMI43921.1"/>
    <property type="molecule type" value="Genomic_DNA"/>
</dbReference>
<protein>
    <submittedName>
        <fullName evidence="1">Uncharacterized protein</fullName>
    </submittedName>
</protein>